<accession>A0AAV5HSB1</accession>
<sequence length="45" mass="5473">MFWSYQNFPFKQADNLFDQMGFLLNVHLFICFFINDHGKSFFVCD</sequence>
<reference evidence="1 2" key="1">
    <citation type="journal article" date="2021" name="Commun. Biol.">
        <title>The genome of Shorea leprosula (Dipterocarpaceae) highlights the ecological relevance of drought in aseasonal tropical rainforests.</title>
        <authorList>
            <person name="Ng K.K.S."/>
            <person name="Kobayashi M.J."/>
            <person name="Fawcett J.A."/>
            <person name="Hatakeyama M."/>
            <person name="Paape T."/>
            <person name="Ng C.H."/>
            <person name="Ang C.C."/>
            <person name="Tnah L.H."/>
            <person name="Lee C.T."/>
            <person name="Nishiyama T."/>
            <person name="Sese J."/>
            <person name="O'Brien M.J."/>
            <person name="Copetti D."/>
            <person name="Mohd Noor M.I."/>
            <person name="Ong R.C."/>
            <person name="Putra M."/>
            <person name="Sireger I.Z."/>
            <person name="Indrioko S."/>
            <person name="Kosugi Y."/>
            <person name="Izuno A."/>
            <person name="Isagi Y."/>
            <person name="Lee S.L."/>
            <person name="Shimizu K.K."/>
        </authorList>
    </citation>
    <scope>NUCLEOTIDE SEQUENCE [LARGE SCALE GENOMIC DNA]</scope>
    <source>
        <strain evidence="1">214</strain>
    </source>
</reference>
<comment type="caution">
    <text evidence="1">The sequence shown here is derived from an EMBL/GenBank/DDBJ whole genome shotgun (WGS) entry which is preliminary data.</text>
</comment>
<name>A0AAV5HSB1_9ROSI</name>
<keyword evidence="2" id="KW-1185">Reference proteome</keyword>
<protein>
    <submittedName>
        <fullName evidence="1">Uncharacterized protein</fullName>
    </submittedName>
</protein>
<dbReference type="EMBL" id="BPVZ01000002">
    <property type="protein sequence ID" value="GKU88356.1"/>
    <property type="molecule type" value="Genomic_DNA"/>
</dbReference>
<proteinExistence type="predicted"/>
<evidence type="ECO:0000313" key="1">
    <source>
        <dbReference type="EMBL" id="GKU88356.1"/>
    </source>
</evidence>
<gene>
    <name evidence="1" type="ORF">SLEP1_g2633</name>
</gene>
<evidence type="ECO:0000313" key="2">
    <source>
        <dbReference type="Proteomes" id="UP001054252"/>
    </source>
</evidence>
<dbReference type="AlphaFoldDB" id="A0AAV5HSB1"/>
<dbReference type="Proteomes" id="UP001054252">
    <property type="component" value="Unassembled WGS sequence"/>
</dbReference>
<organism evidence="1 2">
    <name type="scientific">Rubroshorea leprosula</name>
    <dbReference type="NCBI Taxonomy" id="152421"/>
    <lineage>
        <taxon>Eukaryota</taxon>
        <taxon>Viridiplantae</taxon>
        <taxon>Streptophyta</taxon>
        <taxon>Embryophyta</taxon>
        <taxon>Tracheophyta</taxon>
        <taxon>Spermatophyta</taxon>
        <taxon>Magnoliopsida</taxon>
        <taxon>eudicotyledons</taxon>
        <taxon>Gunneridae</taxon>
        <taxon>Pentapetalae</taxon>
        <taxon>rosids</taxon>
        <taxon>malvids</taxon>
        <taxon>Malvales</taxon>
        <taxon>Dipterocarpaceae</taxon>
        <taxon>Rubroshorea</taxon>
    </lineage>
</organism>